<accession>A0AAD7MW92</accession>
<evidence type="ECO:0000313" key="2">
    <source>
        <dbReference type="Proteomes" id="UP001215598"/>
    </source>
</evidence>
<name>A0AAD7MW92_9AGAR</name>
<comment type="caution">
    <text evidence="1">The sequence shown here is derived from an EMBL/GenBank/DDBJ whole genome shotgun (WGS) entry which is preliminary data.</text>
</comment>
<dbReference type="Proteomes" id="UP001215598">
    <property type="component" value="Unassembled WGS sequence"/>
</dbReference>
<dbReference type="EMBL" id="JARKIB010000129">
    <property type="protein sequence ID" value="KAJ7735015.1"/>
    <property type="molecule type" value="Genomic_DNA"/>
</dbReference>
<reference evidence="1" key="1">
    <citation type="submission" date="2023-03" db="EMBL/GenBank/DDBJ databases">
        <title>Massive genome expansion in bonnet fungi (Mycena s.s.) driven by repeated elements and novel gene families across ecological guilds.</title>
        <authorList>
            <consortium name="Lawrence Berkeley National Laboratory"/>
            <person name="Harder C.B."/>
            <person name="Miyauchi S."/>
            <person name="Viragh M."/>
            <person name="Kuo A."/>
            <person name="Thoen E."/>
            <person name="Andreopoulos B."/>
            <person name="Lu D."/>
            <person name="Skrede I."/>
            <person name="Drula E."/>
            <person name="Henrissat B."/>
            <person name="Morin E."/>
            <person name="Kohler A."/>
            <person name="Barry K."/>
            <person name="LaButti K."/>
            <person name="Morin E."/>
            <person name="Salamov A."/>
            <person name="Lipzen A."/>
            <person name="Mereny Z."/>
            <person name="Hegedus B."/>
            <person name="Baldrian P."/>
            <person name="Stursova M."/>
            <person name="Weitz H."/>
            <person name="Taylor A."/>
            <person name="Grigoriev I.V."/>
            <person name="Nagy L.G."/>
            <person name="Martin F."/>
            <person name="Kauserud H."/>
        </authorList>
    </citation>
    <scope>NUCLEOTIDE SEQUENCE</scope>
    <source>
        <strain evidence="1">CBHHK182m</strain>
    </source>
</reference>
<protein>
    <submittedName>
        <fullName evidence="1">Uncharacterized protein</fullName>
    </submittedName>
</protein>
<gene>
    <name evidence="1" type="ORF">B0H16DRAFT_135303</name>
</gene>
<dbReference type="Gene3D" id="3.90.70.10">
    <property type="entry name" value="Cysteine proteinases"/>
    <property type="match status" value="1"/>
</dbReference>
<organism evidence="1 2">
    <name type="scientific">Mycena metata</name>
    <dbReference type="NCBI Taxonomy" id="1033252"/>
    <lineage>
        <taxon>Eukaryota</taxon>
        <taxon>Fungi</taxon>
        <taxon>Dikarya</taxon>
        <taxon>Basidiomycota</taxon>
        <taxon>Agaricomycotina</taxon>
        <taxon>Agaricomycetes</taxon>
        <taxon>Agaricomycetidae</taxon>
        <taxon>Agaricales</taxon>
        <taxon>Marasmiineae</taxon>
        <taxon>Mycenaceae</taxon>
        <taxon>Mycena</taxon>
    </lineage>
</organism>
<keyword evidence="2" id="KW-1185">Reference proteome</keyword>
<sequence>MSWMKTHSCLTPRILATSNSRSTPASAKVAAPIFAAIARRLLIRAECRAAPRWPLLLHSSLVSIRRVYLPFFSPSRLFIWYHAREKSSLPSAVLMNKGCSARNAIKSLNFAAHGVCPEEDWPFEECKFNKKTRFFAPNERAARKPPVRAERHAHDHTASIYYTFTELNLREKLIQCLDSGYPVVFGMKTYGLLSKKSINSDGEGLR</sequence>
<evidence type="ECO:0000313" key="1">
    <source>
        <dbReference type="EMBL" id="KAJ7735015.1"/>
    </source>
</evidence>
<proteinExistence type="predicted"/>
<dbReference type="AlphaFoldDB" id="A0AAD7MW92"/>